<organism evidence="3 4">
    <name type="scientific">Segatella copri</name>
    <dbReference type="NCBI Taxonomy" id="165179"/>
    <lineage>
        <taxon>Bacteria</taxon>
        <taxon>Pseudomonadati</taxon>
        <taxon>Bacteroidota</taxon>
        <taxon>Bacteroidia</taxon>
        <taxon>Bacteroidales</taxon>
        <taxon>Prevotellaceae</taxon>
        <taxon>Segatella</taxon>
    </lineage>
</organism>
<keyword evidence="4" id="KW-1185">Reference proteome</keyword>
<dbReference type="GO" id="GO:0003677">
    <property type="term" value="F:DNA binding"/>
    <property type="evidence" value="ECO:0007669"/>
    <property type="project" value="InterPro"/>
</dbReference>
<sequence length="444" mass="52371">MISYYEGEGDKKMLPEIYYLAGSTYFDLHDSPQALDYYHKVLDNITADEYLRLWGITHAQIGYVMLYQGNYMSAVQHFKESYFVDSLRNDVEGMIYDLRDLGYSYSSTEKLDSAIFYSHRALQLSLKINNSKMANNAMSSLVGIYLDSRFCNVDSVAKYIYPMINDVEPEDRSGVYCVAMKYYMLRNMPDSVNYYIEKIEKYGEVYAKCDAYRIKLEMMLEQKADKNKLKVWRQFLNYSDSIEKITKTEAVSKCQSLYDYTQRVKENTRLKSENEYHKLLLIILGLSAFLLVILFYVYYTKNKYAKEKQQRQMEELQHLLDKSTLQVLNNKKALTRIKESEIYALFLGKIRAGQNVTQEEWDKLDKAVNDYFIDFKLKLYRICKLSDLEYQICLLLKIELSLADIAVLVHREPSTITMSRKRLYKKLFQKEGKAEELDMFIRSV</sequence>
<name>A0A6A7WCB4_9BACT</name>
<dbReference type="InterPro" id="IPR019734">
    <property type="entry name" value="TPR_rpt"/>
</dbReference>
<evidence type="ECO:0000256" key="1">
    <source>
        <dbReference type="PROSITE-ProRule" id="PRU00339"/>
    </source>
</evidence>
<proteinExistence type="predicted"/>
<keyword evidence="1" id="KW-0802">TPR repeat</keyword>
<dbReference type="SUPFAM" id="SSF48452">
    <property type="entry name" value="TPR-like"/>
    <property type="match status" value="1"/>
</dbReference>
<dbReference type="EMBL" id="VZAD01000069">
    <property type="protein sequence ID" value="MQP12133.1"/>
    <property type="molecule type" value="Genomic_DNA"/>
</dbReference>
<comment type="caution">
    <text evidence="3">The sequence shown here is derived from an EMBL/GenBank/DDBJ whole genome shotgun (WGS) entry which is preliminary data.</text>
</comment>
<evidence type="ECO:0000313" key="3">
    <source>
        <dbReference type="EMBL" id="MQP12133.1"/>
    </source>
</evidence>
<dbReference type="RefSeq" id="WP_158463790.1">
    <property type="nucleotide sequence ID" value="NZ_VZAD01000069.1"/>
</dbReference>
<dbReference type="InterPro" id="IPR011990">
    <property type="entry name" value="TPR-like_helical_dom_sf"/>
</dbReference>
<accession>A0A6A7WCB4</accession>
<dbReference type="Proteomes" id="UP000384372">
    <property type="component" value="Unassembled WGS sequence"/>
</dbReference>
<reference evidence="3 4" key="1">
    <citation type="submission" date="2019-09" db="EMBL/GenBank/DDBJ databases">
        <title>Distinct polysaccharide growth profiles of human intestinal Prevotella copri isolates.</title>
        <authorList>
            <person name="Fehlner-Peach H."/>
            <person name="Magnabosco C."/>
            <person name="Raghavan V."/>
            <person name="Scher J.U."/>
            <person name="Tett A."/>
            <person name="Cox L.M."/>
            <person name="Gottsegen C."/>
            <person name="Watters A."/>
            <person name="Wiltshire- Gordon J.D."/>
            <person name="Segata N."/>
            <person name="Bonneau R."/>
            <person name="Littman D.R."/>
        </authorList>
    </citation>
    <scope>NUCLEOTIDE SEQUENCE [LARGE SCALE GENOMIC DNA]</scope>
    <source>
        <strain evidence="4">iAQ1173</strain>
    </source>
</reference>
<keyword evidence="2" id="KW-0472">Membrane</keyword>
<dbReference type="PROSITE" id="PS50005">
    <property type="entry name" value="TPR"/>
    <property type="match status" value="1"/>
</dbReference>
<evidence type="ECO:0000313" key="4">
    <source>
        <dbReference type="Proteomes" id="UP000384372"/>
    </source>
</evidence>
<keyword evidence="2" id="KW-1133">Transmembrane helix</keyword>
<feature type="transmembrane region" description="Helical" evidence="2">
    <location>
        <begin position="279"/>
        <end position="299"/>
    </location>
</feature>
<dbReference type="InterPro" id="IPR016032">
    <property type="entry name" value="Sig_transdc_resp-reg_C-effctor"/>
</dbReference>
<dbReference type="OrthoDB" id="1070114at2"/>
<dbReference type="GO" id="GO:0006355">
    <property type="term" value="P:regulation of DNA-templated transcription"/>
    <property type="evidence" value="ECO:0007669"/>
    <property type="project" value="InterPro"/>
</dbReference>
<feature type="repeat" description="TPR" evidence="1">
    <location>
        <begin position="15"/>
        <end position="48"/>
    </location>
</feature>
<dbReference type="AlphaFoldDB" id="A0A6A7WCB4"/>
<dbReference type="Gene3D" id="1.25.40.10">
    <property type="entry name" value="Tetratricopeptide repeat domain"/>
    <property type="match status" value="1"/>
</dbReference>
<protein>
    <submittedName>
        <fullName evidence="3">Uncharacterized protein</fullName>
    </submittedName>
</protein>
<gene>
    <name evidence="3" type="ORF">F7D20_09240</name>
</gene>
<dbReference type="SUPFAM" id="SSF46894">
    <property type="entry name" value="C-terminal effector domain of the bipartite response regulators"/>
    <property type="match status" value="1"/>
</dbReference>
<evidence type="ECO:0000256" key="2">
    <source>
        <dbReference type="SAM" id="Phobius"/>
    </source>
</evidence>
<keyword evidence="2" id="KW-0812">Transmembrane</keyword>